<dbReference type="InterPro" id="IPR000182">
    <property type="entry name" value="GNAT_dom"/>
</dbReference>
<keyword evidence="4" id="KW-1185">Reference proteome</keyword>
<dbReference type="GO" id="GO:0016747">
    <property type="term" value="F:acyltransferase activity, transferring groups other than amino-acyl groups"/>
    <property type="evidence" value="ECO:0007669"/>
    <property type="project" value="InterPro"/>
</dbReference>
<feature type="domain" description="N-acetyltransferase" evidence="2">
    <location>
        <begin position="18"/>
        <end position="155"/>
    </location>
</feature>
<keyword evidence="3" id="KW-0808">Transferase</keyword>
<accession>A0A846U327</accession>
<dbReference type="RefSeq" id="WP_168023565.1">
    <property type="nucleotide sequence ID" value="NZ_JAAVUN010000097.1"/>
</dbReference>
<dbReference type="Proteomes" id="UP000521379">
    <property type="component" value="Unassembled WGS sequence"/>
</dbReference>
<sequence>MIDLPLEPPQAHEVRTERLVMRPFTVDEITAVIDGVHLDHFAEEFPIPETVDQLRDVAQAGGYYFTETLYSPLACIELESEKVIGSTGFASAPIDGALEIVGFLVPDRRRMGFAAGGLRSLITLAFEDPEVSVVRASVPEDSAHIEDLLKAAGFTVAETVGPETEYRCERPWAERTPGGQLPTKAYARGSAAT</sequence>
<dbReference type="AlphaFoldDB" id="A0A846U327"/>
<dbReference type="SUPFAM" id="SSF55729">
    <property type="entry name" value="Acyl-CoA N-acyltransferases (Nat)"/>
    <property type="match status" value="1"/>
</dbReference>
<evidence type="ECO:0000256" key="1">
    <source>
        <dbReference type="SAM" id="MobiDB-lite"/>
    </source>
</evidence>
<name>A0A846U327_9MICC</name>
<dbReference type="EMBL" id="JAAVUN010000097">
    <property type="protein sequence ID" value="NKE10845.1"/>
    <property type="molecule type" value="Genomic_DNA"/>
</dbReference>
<dbReference type="InterPro" id="IPR016181">
    <property type="entry name" value="Acyl_CoA_acyltransferase"/>
</dbReference>
<dbReference type="Pfam" id="PF13302">
    <property type="entry name" value="Acetyltransf_3"/>
    <property type="match status" value="1"/>
</dbReference>
<feature type="non-terminal residue" evidence="3">
    <location>
        <position position="193"/>
    </location>
</feature>
<reference evidence="3 4" key="1">
    <citation type="submission" date="2020-02" db="EMBL/GenBank/DDBJ databases">
        <authorList>
            <person name="Sun Q."/>
        </authorList>
    </citation>
    <scope>NUCLEOTIDE SEQUENCE [LARGE SCALE GENOMIC DNA]</scope>
    <source>
        <strain evidence="3 4">YIM 13062</strain>
    </source>
</reference>
<protein>
    <submittedName>
        <fullName evidence="3">GNAT family N-acetyltransferase</fullName>
    </submittedName>
</protein>
<dbReference type="Gene3D" id="3.40.630.30">
    <property type="match status" value="1"/>
</dbReference>
<comment type="caution">
    <text evidence="3">The sequence shown here is derived from an EMBL/GenBank/DDBJ whole genome shotgun (WGS) entry which is preliminary data.</text>
</comment>
<feature type="region of interest" description="Disordered" evidence="1">
    <location>
        <begin position="173"/>
        <end position="193"/>
    </location>
</feature>
<organism evidence="3 4">
    <name type="scientific">Kocuria subflava</name>
    <dbReference type="NCBI Taxonomy" id="1736139"/>
    <lineage>
        <taxon>Bacteria</taxon>
        <taxon>Bacillati</taxon>
        <taxon>Actinomycetota</taxon>
        <taxon>Actinomycetes</taxon>
        <taxon>Micrococcales</taxon>
        <taxon>Micrococcaceae</taxon>
        <taxon>Kocuria</taxon>
    </lineage>
</organism>
<proteinExistence type="predicted"/>
<evidence type="ECO:0000313" key="4">
    <source>
        <dbReference type="Proteomes" id="UP000521379"/>
    </source>
</evidence>
<gene>
    <name evidence="3" type="ORF">GTW58_13140</name>
</gene>
<evidence type="ECO:0000259" key="2">
    <source>
        <dbReference type="Pfam" id="PF13302"/>
    </source>
</evidence>
<evidence type="ECO:0000313" key="3">
    <source>
        <dbReference type="EMBL" id="NKE10845.1"/>
    </source>
</evidence>